<reference evidence="1 2" key="1">
    <citation type="submission" date="2024-06" db="EMBL/GenBank/DDBJ databases">
        <authorList>
            <person name="Lee S.D."/>
        </authorList>
    </citation>
    <scope>NUCLEOTIDE SEQUENCE [LARGE SCALE GENOMIC DNA]</scope>
    <source>
        <strain evidence="1 2">N1-10</strain>
    </source>
</reference>
<organism evidence="1 2">
    <name type="scientific">Streptacidiphilus jeojiensis</name>
    <dbReference type="NCBI Taxonomy" id="3229225"/>
    <lineage>
        <taxon>Bacteria</taxon>
        <taxon>Bacillati</taxon>
        <taxon>Actinomycetota</taxon>
        <taxon>Actinomycetes</taxon>
        <taxon>Kitasatosporales</taxon>
        <taxon>Streptomycetaceae</taxon>
        <taxon>Streptacidiphilus</taxon>
    </lineage>
</organism>
<evidence type="ECO:0000313" key="2">
    <source>
        <dbReference type="Proteomes" id="UP001592581"/>
    </source>
</evidence>
<evidence type="ECO:0000313" key="1">
    <source>
        <dbReference type="EMBL" id="MFC1437485.1"/>
    </source>
</evidence>
<keyword evidence="2" id="KW-1185">Reference proteome</keyword>
<name>A0ABV6XGU7_9ACTN</name>
<dbReference type="EMBL" id="JBEUKS010000001">
    <property type="protein sequence ID" value="MFC1437485.1"/>
    <property type="molecule type" value="Genomic_DNA"/>
</dbReference>
<comment type="caution">
    <text evidence="1">The sequence shown here is derived from an EMBL/GenBank/DDBJ whole genome shotgun (WGS) entry which is preliminary data.</text>
</comment>
<dbReference type="RefSeq" id="WP_380562854.1">
    <property type="nucleotide sequence ID" value="NZ_JBEUKS010000001.1"/>
</dbReference>
<proteinExistence type="predicted"/>
<accession>A0ABV6XGU7</accession>
<dbReference type="Proteomes" id="UP001592581">
    <property type="component" value="Unassembled WGS sequence"/>
</dbReference>
<sequence length="453" mass="48153">MSTAPRTLPLPERPSPQQLKKRAKDLQRAVRAQSPTALALVARHAPGRAEDPAGFTLDAAQLVIARLYGFPSWPRLREHLAAHPEPSADRPRSGMRTVEDFFRLRTGWADASDLRRCAAAATPAHPEPARWQPLLTVHHNGVKVIAFDSPAGVLFTELTPKRITLSLPLADAPSGRAVAVCFRSAFGTLAGVVGPDVTGLMVEPVADRRPLGWALVAGGVFVAPNAFQVGPAGLVLRTNGSARGEVVPLTALPPLSAAVVDRPAPALEAVPAAGADSVPDLTAVLAAADAPPIVDPEQWRPGVRADLTPTEQLRLARYGRLLAWQRTGGPEEDAEDPFVFDFTPQPGPVRDFAVVGRSISFTRMYYGFVDGAGGTVAVLGLVDDAEVASVTLHRDGRPDLAARIAGGTFLVAGADLDQLPERGPVTAVLVARDRAGHVCEEIPYQEQDFSRRT</sequence>
<protein>
    <submittedName>
        <fullName evidence="1">Uncharacterized protein</fullName>
    </submittedName>
</protein>
<gene>
    <name evidence="1" type="ORF">ABUW04_04380</name>
</gene>